<accession>A0A2N6LGW8</accession>
<dbReference type="AlphaFoldDB" id="A0A2N6LGW8"/>
<protein>
    <submittedName>
        <fullName evidence="2">Uncharacterized protein</fullName>
    </submittedName>
</protein>
<dbReference type="EMBL" id="NMQE01000304">
    <property type="protein sequence ID" value="PMB23159.1"/>
    <property type="molecule type" value="Genomic_DNA"/>
</dbReference>
<evidence type="ECO:0000313" key="3">
    <source>
        <dbReference type="Proteomes" id="UP000235081"/>
    </source>
</evidence>
<evidence type="ECO:0000313" key="2">
    <source>
        <dbReference type="EMBL" id="PMB23159.1"/>
    </source>
</evidence>
<feature type="transmembrane region" description="Helical" evidence="1">
    <location>
        <begin position="193"/>
        <end position="218"/>
    </location>
</feature>
<gene>
    <name evidence="2" type="ORF">CEN46_10830</name>
</gene>
<organism evidence="2 3">
    <name type="scientific">Fischerella thermalis CCMEE 5318</name>
    <dbReference type="NCBI Taxonomy" id="2019666"/>
    <lineage>
        <taxon>Bacteria</taxon>
        <taxon>Bacillati</taxon>
        <taxon>Cyanobacteriota</taxon>
        <taxon>Cyanophyceae</taxon>
        <taxon>Nostocales</taxon>
        <taxon>Hapalosiphonaceae</taxon>
        <taxon>Fischerella</taxon>
    </lineage>
</organism>
<keyword evidence="1" id="KW-1133">Transmembrane helix</keyword>
<sequence length="251" mass="28215">MVVKLTLSISPKKVALVLTIVVICLSIVSLAGQFSRYILGHGNLFGLVRLFNVGEDSNIPTWYSSITLLLCSLLLALIATSKKIVCTRFILHWKVLSAIFLYLSIDEVAMIHENADRILGSSITRTGFLYYGWVAVGIPLTLIFLLSYLKFLTHLPRKIRLLFFLAGAIFVSGAIGAEMFAGRYEELYSFKNMTHAMITAVEEFCEMFGIVVFIYALLSYMNLNLTEVHFCIQKAAIQPKRRVIDDADIQQ</sequence>
<feature type="transmembrane region" description="Helical" evidence="1">
    <location>
        <begin position="161"/>
        <end position="181"/>
    </location>
</feature>
<comment type="caution">
    <text evidence="2">The sequence shown here is derived from an EMBL/GenBank/DDBJ whole genome shotgun (WGS) entry which is preliminary data.</text>
</comment>
<feature type="transmembrane region" description="Helical" evidence="1">
    <location>
        <begin position="14"/>
        <end position="39"/>
    </location>
</feature>
<proteinExistence type="predicted"/>
<feature type="transmembrane region" description="Helical" evidence="1">
    <location>
        <begin position="59"/>
        <end position="79"/>
    </location>
</feature>
<evidence type="ECO:0000256" key="1">
    <source>
        <dbReference type="SAM" id="Phobius"/>
    </source>
</evidence>
<feature type="transmembrane region" description="Helical" evidence="1">
    <location>
        <begin position="130"/>
        <end position="149"/>
    </location>
</feature>
<keyword evidence="1" id="KW-0812">Transmembrane</keyword>
<name>A0A2N6LGW8_9CYAN</name>
<reference evidence="2 3" key="1">
    <citation type="submission" date="2017-07" db="EMBL/GenBank/DDBJ databases">
        <title>Genomes of Fischerella (Mastigocladus) sp. strains.</title>
        <authorList>
            <person name="Miller S.R."/>
        </authorList>
    </citation>
    <scope>NUCLEOTIDE SEQUENCE [LARGE SCALE GENOMIC DNA]</scope>
    <source>
        <strain evidence="2 3">CCMEE 5318</strain>
    </source>
</reference>
<dbReference type="Proteomes" id="UP000235081">
    <property type="component" value="Unassembled WGS sequence"/>
</dbReference>
<keyword evidence="1" id="KW-0472">Membrane</keyword>
<feature type="transmembrane region" description="Helical" evidence="1">
    <location>
        <begin position="91"/>
        <end position="110"/>
    </location>
</feature>